<comment type="similarity">
    <text evidence="1">Belongs to the WXG100 family.</text>
</comment>
<name>A0A511J7V9_9CELL</name>
<evidence type="ECO:0000313" key="3">
    <source>
        <dbReference type="Proteomes" id="UP000321720"/>
    </source>
</evidence>
<organism evidence="2 3">
    <name type="scientific">Cellulomonas composti</name>
    <dbReference type="NCBI Taxonomy" id="266130"/>
    <lineage>
        <taxon>Bacteria</taxon>
        <taxon>Bacillati</taxon>
        <taxon>Actinomycetota</taxon>
        <taxon>Actinomycetes</taxon>
        <taxon>Micrococcales</taxon>
        <taxon>Cellulomonadaceae</taxon>
        <taxon>Cellulomonas</taxon>
    </lineage>
</organism>
<dbReference type="RefSeq" id="WP_146841687.1">
    <property type="nucleotide sequence ID" value="NZ_BJWG01000002.1"/>
</dbReference>
<dbReference type="InterPro" id="IPR010310">
    <property type="entry name" value="T7SS_ESAT-6-like"/>
</dbReference>
<gene>
    <name evidence="2" type="ORF">CCO02nite_07400</name>
</gene>
<dbReference type="SUPFAM" id="SSF140453">
    <property type="entry name" value="EsxAB dimer-like"/>
    <property type="match status" value="1"/>
</dbReference>
<dbReference type="EMBL" id="BJWG01000002">
    <property type="protein sequence ID" value="GEL94082.1"/>
    <property type="molecule type" value="Genomic_DNA"/>
</dbReference>
<dbReference type="InterPro" id="IPR036689">
    <property type="entry name" value="ESAT-6-like_sf"/>
</dbReference>
<evidence type="ECO:0000256" key="1">
    <source>
        <dbReference type="RuleBase" id="RU362001"/>
    </source>
</evidence>
<dbReference type="AlphaFoldDB" id="A0A511J7V9"/>
<sequence>MAVITVDPDDLEDLAVEMRKSADRMQASLDDLATGIRSLARDWTGAASDAFQVAEATWSTSMTDARVALDTAADLLSAAAGIYTETESDVVARCS</sequence>
<protein>
    <recommendedName>
        <fullName evidence="1">ESAT-6-like protein</fullName>
    </recommendedName>
</protein>
<evidence type="ECO:0000313" key="2">
    <source>
        <dbReference type="EMBL" id="GEL94082.1"/>
    </source>
</evidence>
<accession>A0A511J7V9</accession>
<dbReference type="Pfam" id="PF06013">
    <property type="entry name" value="WXG100"/>
    <property type="match status" value="1"/>
</dbReference>
<proteinExistence type="inferred from homology"/>
<keyword evidence="3" id="KW-1185">Reference proteome</keyword>
<dbReference type="Proteomes" id="UP000321720">
    <property type="component" value="Unassembled WGS sequence"/>
</dbReference>
<reference evidence="2 3" key="1">
    <citation type="submission" date="2019-07" db="EMBL/GenBank/DDBJ databases">
        <title>Whole genome shotgun sequence of Cellulomonas composti NBRC 100758.</title>
        <authorList>
            <person name="Hosoyama A."/>
            <person name="Uohara A."/>
            <person name="Ohji S."/>
            <person name="Ichikawa N."/>
        </authorList>
    </citation>
    <scope>NUCLEOTIDE SEQUENCE [LARGE SCALE GENOMIC DNA]</scope>
    <source>
        <strain evidence="2 3">NBRC 100758</strain>
    </source>
</reference>
<dbReference type="Gene3D" id="1.10.287.1060">
    <property type="entry name" value="ESAT-6-like"/>
    <property type="match status" value="1"/>
</dbReference>
<comment type="caution">
    <text evidence="2">The sequence shown here is derived from an EMBL/GenBank/DDBJ whole genome shotgun (WGS) entry which is preliminary data.</text>
</comment>
<dbReference type="OrthoDB" id="4231069at2"/>
<dbReference type="NCBIfam" id="TIGR03930">
    <property type="entry name" value="WXG100_ESAT6"/>
    <property type="match status" value="1"/>
</dbReference>